<dbReference type="Proteomes" id="UP000007844">
    <property type="component" value="Chromosome"/>
</dbReference>
<reference evidence="2 3" key="1">
    <citation type="journal article" date="2011" name="J. Bacteriol.">
        <title>Genome sequence of the mercury-methylating and pleomorphic Desulfovibrio africanus Strain Walvis Bay.</title>
        <authorList>
            <person name="Brown S.D."/>
            <person name="Wall J.D."/>
            <person name="Kucken A.M."/>
            <person name="Gilmour C.C."/>
            <person name="Podar M."/>
            <person name="Brandt C.C."/>
            <person name="Teshima H."/>
            <person name="Detter J.C."/>
            <person name="Han C.S."/>
            <person name="Land M.L."/>
            <person name="Lucas S."/>
            <person name="Han J."/>
            <person name="Pennacchio L."/>
            <person name="Nolan M."/>
            <person name="Pitluck S."/>
            <person name="Woyke T."/>
            <person name="Goodwin L."/>
            <person name="Palumbo A.V."/>
            <person name="Elias D.A."/>
        </authorList>
    </citation>
    <scope>NUCLEOTIDE SEQUENCE [LARGE SCALE GENOMIC DNA]</scope>
    <source>
        <strain evidence="2 3">Walvis Bay</strain>
    </source>
</reference>
<dbReference type="EMBL" id="CP003221">
    <property type="protein sequence ID" value="EGJ51745.1"/>
    <property type="molecule type" value="Genomic_DNA"/>
</dbReference>
<sequence length="412" mass="44431">MTSLASGISGPLRVHVHGLSLGFVALALLVAGCSTAASMRVDVEVYKGPLSKPFSQQWGEFKGILSEAHAAFCNTESIPALNRDFTDIKISLFNLIKQAEPICGNLDAAICSPKKLTKADPEYAELKAVLSEAAKISTRMKSKAIQWPSILQSGETSTEYKASIPHYCILASEYSNQISSRADLLALQLDHGNITSALSYYLRDSKPTLFPYLKVWNEQQNTGLQSTARSEETAKAFELLFADHYWSKINTVFANGQGEFQMALIKDDIGNWTLKSYANDPSELVQGYRDLTMEAIEETTDLAANMSSSGVSGRLEEALDITSRLTAGRLGGDSAAPIDIGVLHRNVVAQIEQISLEGEAAQEKIRTILEDYQRTLVVLEAASLGSQVQEPAKQAPAASAPAGQAPATGTTP</sequence>
<evidence type="ECO:0000313" key="3">
    <source>
        <dbReference type="Proteomes" id="UP000007844"/>
    </source>
</evidence>
<proteinExistence type="predicted"/>
<name>F3YXG8_DESAF</name>
<accession>F3YXG8</accession>
<organism evidence="2 3">
    <name type="scientific">Desulfocurvibacter africanus subsp. africanus str. Walvis Bay</name>
    <dbReference type="NCBI Taxonomy" id="690850"/>
    <lineage>
        <taxon>Bacteria</taxon>
        <taxon>Pseudomonadati</taxon>
        <taxon>Thermodesulfobacteriota</taxon>
        <taxon>Desulfovibrionia</taxon>
        <taxon>Desulfovibrionales</taxon>
        <taxon>Desulfovibrionaceae</taxon>
        <taxon>Desulfocurvibacter</taxon>
    </lineage>
</organism>
<dbReference type="RefSeq" id="WP_014261359.1">
    <property type="nucleotide sequence ID" value="NC_016629.1"/>
</dbReference>
<feature type="compositionally biased region" description="Low complexity" evidence="1">
    <location>
        <begin position="391"/>
        <end position="412"/>
    </location>
</feature>
<dbReference type="HOGENOM" id="CLU_666866_0_0_7"/>
<protein>
    <submittedName>
        <fullName evidence="2">Uncharacterized protein</fullName>
    </submittedName>
</protein>
<gene>
    <name evidence="2" type="ORF">Desaf_3461</name>
</gene>
<feature type="region of interest" description="Disordered" evidence="1">
    <location>
        <begin position="388"/>
        <end position="412"/>
    </location>
</feature>
<dbReference type="STRING" id="690850.Desaf_3461"/>
<dbReference type="AlphaFoldDB" id="F3YXG8"/>
<evidence type="ECO:0000313" key="2">
    <source>
        <dbReference type="EMBL" id="EGJ51745.1"/>
    </source>
</evidence>
<dbReference type="KEGG" id="daf:Desaf_3461"/>
<keyword evidence="3" id="KW-1185">Reference proteome</keyword>
<evidence type="ECO:0000256" key="1">
    <source>
        <dbReference type="SAM" id="MobiDB-lite"/>
    </source>
</evidence>